<gene>
    <name evidence="1" type="ORF">CSQ86_06025</name>
</gene>
<dbReference type="AlphaFoldDB" id="A0A2M9HKV1"/>
<dbReference type="Proteomes" id="UP000229239">
    <property type="component" value="Unassembled WGS sequence"/>
</dbReference>
<proteinExistence type="predicted"/>
<comment type="caution">
    <text evidence="1">The sequence shown here is derived from an EMBL/GenBank/DDBJ whole genome shotgun (WGS) entry which is preliminary data.</text>
</comment>
<name>A0A2M9HKV1_9BIFI</name>
<accession>A0A2M9HKV1</accession>
<keyword evidence="2" id="KW-1185">Reference proteome</keyword>
<organism evidence="1 2">
    <name type="scientific">Bifidobacterium felsineum</name>
    <dbReference type="NCBI Taxonomy" id="2045440"/>
    <lineage>
        <taxon>Bacteria</taxon>
        <taxon>Bacillati</taxon>
        <taxon>Actinomycetota</taxon>
        <taxon>Actinomycetes</taxon>
        <taxon>Bifidobacteriales</taxon>
        <taxon>Bifidobacteriaceae</taxon>
        <taxon>Bifidobacterium</taxon>
    </lineage>
</organism>
<reference evidence="2" key="1">
    <citation type="submission" date="2017-10" db="EMBL/GenBank/DDBJ databases">
        <title>Draft genome sequences of strains TRE 1, TRE 9, TRE H and TRI 7, isolated from tamarins, belonging to four potential novel Bifidobacterium species.</title>
        <authorList>
            <person name="Mattarelli P."/>
            <person name="Modesto M."/>
            <person name="Puglisi E."/>
            <person name="Morelli L."/>
            <person name="Bonetti A."/>
            <person name="Spezio C."/>
            <person name="Sandri C."/>
        </authorList>
    </citation>
    <scope>NUCLEOTIDE SEQUENCE [LARGE SCALE GENOMIC DNA]</scope>
    <source>
        <strain evidence="2">TREH</strain>
    </source>
</reference>
<dbReference type="InterPro" id="IPR021555">
    <property type="entry name" value="DUF3000"/>
</dbReference>
<dbReference type="EMBL" id="PEBJ01000002">
    <property type="protein sequence ID" value="PJM77432.1"/>
    <property type="molecule type" value="Genomic_DNA"/>
</dbReference>
<dbReference type="Pfam" id="PF11452">
    <property type="entry name" value="DUF3000"/>
    <property type="match status" value="1"/>
</dbReference>
<dbReference type="OrthoDB" id="3210980at2"/>
<sequence>MASIYAFPAGVPNEGQPIRPQGVPDDLWAAVESVSTMTLLAGIHYREIPVPSTLADFGIGVELESTENVRRSTSYEPRDTPLHTATGWIMVLYSERPRMEWGSHWRCTAFARLPLSDTENNPLTPSMYWDDMCDHLEDIEPDSLSGTVTINQNTSFGAIAGNTSAGCEIRVSWTPLDGSGPNGTMDAGAQVNSWATFLTSTVRCEEDDDR</sequence>
<dbReference type="RefSeq" id="WP_100494190.1">
    <property type="nucleotide sequence ID" value="NZ_PEBJ01000002.1"/>
</dbReference>
<protein>
    <recommendedName>
        <fullName evidence="3">DUF3000 domain-containing protein</fullName>
    </recommendedName>
</protein>
<evidence type="ECO:0008006" key="3">
    <source>
        <dbReference type="Google" id="ProtNLM"/>
    </source>
</evidence>
<evidence type="ECO:0000313" key="1">
    <source>
        <dbReference type="EMBL" id="PJM77432.1"/>
    </source>
</evidence>
<evidence type="ECO:0000313" key="2">
    <source>
        <dbReference type="Proteomes" id="UP000229239"/>
    </source>
</evidence>